<name>A0ABD3ET35_9STRA</name>
<dbReference type="Pfam" id="PF01293">
    <property type="entry name" value="PEPCK_ATP"/>
    <property type="match status" value="1"/>
</dbReference>
<gene>
    <name evidence="1" type="ORF">V7S43_017654</name>
</gene>
<dbReference type="InterPro" id="IPR001272">
    <property type="entry name" value="PEP_carboxykinase_ATP"/>
</dbReference>
<protein>
    <recommendedName>
        <fullName evidence="3">Phosphoenolpyruvate carboxykinase (ATP)</fullName>
    </recommendedName>
</protein>
<evidence type="ECO:0000313" key="2">
    <source>
        <dbReference type="Proteomes" id="UP001632037"/>
    </source>
</evidence>
<dbReference type="AlphaFoldDB" id="A0ABD3ET35"/>
<dbReference type="EMBL" id="JBIMZQ010000064">
    <property type="protein sequence ID" value="KAL3657516.1"/>
    <property type="molecule type" value="Genomic_DNA"/>
</dbReference>
<organism evidence="1 2">
    <name type="scientific">Phytophthora oleae</name>
    <dbReference type="NCBI Taxonomy" id="2107226"/>
    <lineage>
        <taxon>Eukaryota</taxon>
        <taxon>Sar</taxon>
        <taxon>Stramenopiles</taxon>
        <taxon>Oomycota</taxon>
        <taxon>Peronosporomycetes</taxon>
        <taxon>Peronosporales</taxon>
        <taxon>Peronosporaceae</taxon>
        <taxon>Phytophthora</taxon>
    </lineage>
</organism>
<sequence>MVPQATFDVLRRGVHNAAPDQYADLLKKKLQEHNTHVYLINTGWTGGVYNA</sequence>
<dbReference type="Proteomes" id="UP001632037">
    <property type="component" value="Unassembled WGS sequence"/>
</dbReference>
<keyword evidence="2" id="KW-1185">Reference proteome</keyword>
<dbReference type="SUPFAM" id="SSF53795">
    <property type="entry name" value="PEP carboxykinase-like"/>
    <property type="match status" value="1"/>
</dbReference>
<comment type="caution">
    <text evidence="1">The sequence shown here is derived from an EMBL/GenBank/DDBJ whole genome shotgun (WGS) entry which is preliminary data.</text>
</comment>
<dbReference type="Gene3D" id="3.90.228.20">
    <property type="match status" value="1"/>
</dbReference>
<accession>A0ABD3ET35</accession>
<reference evidence="1 2" key="1">
    <citation type="submission" date="2024-09" db="EMBL/GenBank/DDBJ databases">
        <title>Genome sequencing and assembly of Phytophthora oleae, isolate VK10A, causative agent of rot of olive drupes.</title>
        <authorList>
            <person name="Conti Taguali S."/>
            <person name="Riolo M."/>
            <person name="La Spada F."/>
            <person name="Cacciola S.O."/>
            <person name="Dionisio G."/>
        </authorList>
    </citation>
    <scope>NUCLEOTIDE SEQUENCE [LARGE SCALE GENOMIC DNA]</scope>
    <source>
        <strain evidence="1 2">VK10A</strain>
    </source>
</reference>
<evidence type="ECO:0008006" key="3">
    <source>
        <dbReference type="Google" id="ProtNLM"/>
    </source>
</evidence>
<proteinExistence type="predicted"/>
<evidence type="ECO:0000313" key="1">
    <source>
        <dbReference type="EMBL" id="KAL3657516.1"/>
    </source>
</evidence>
<dbReference type="InterPro" id="IPR013035">
    <property type="entry name" value="PEP_carboxykinase_C"/>
</dbReference>